<protein>
    <submittedName>
        <fullName evidence="1">Uncharacterized protein</fullName>
    </submittedName>
</protein>
<dbReference type="Proteomes" id="UP000246464">
    <property type="component" value="Chromosome 19"/>
</dbReference>
<evidence type="ECO:0000313" key="1">
    <source>
        <dbReference type="EMBL" id="AWP18648.1"/>
    </source>
</evidence>
<evidence type="ECO:0000313" key="3">
    <source>
        <dbReference type="Proteomes" id="UP000246464"/>
    </source>
</evidence>
<dbReference type="EMBL" id="CP026261">
    <property type="protein sequence ID" value="AWP18648.1"/>
    <property type="molecule type" value="Genomic_DNA"/>
</dbReference>
<sequence length="77" mass="8351">MASSRAACDIFRFEFKSFVETLSSAASDSTIEFDALLASSRAPFVTNNSHYDHDDDKLTVWPGRHGGPSLGAFLSHG</sequence>
<evidence type="ECO:0000313" key="4">
    <source>
        <dbReference type="Proteomes" id="UP000438429"/>
    </source>
</evidence>
<name>A0A2U9CPY6_SCOMX</name>
<dbReference type="EMBL" id="VEVO01000013">
    <property type="protein sequence ID" value="KAF0032479.1"/>
    <property type="molecule type" value="Genomic_DNA"/>
</dbReference>
<proteinExistence type="predicted"/>
<reference evidence="2 4" key="2">
    <citation type="submission" date="2019-06" db="EMBL/GenBank/DDBJ databases">
        <title>Draft genomes of female and male turbot (Scophthalmus maximus).</title>
        <authorList>
            <person name="Xu H."/>
            <person name="Xu X.-W."/>
            <person name="Shao C."/>
            <person name="Chen S."/>
        </authorList>
    </citation>
    <scope>NUCLEOTIDE SEQUENCE [LARGE SCALE GENOMIC DNA]</scope>
    <source>
        <strain evidence="2">Ysfricsl-2016a</strain>
        <tissue evidence="2">Blood</tissue>
    </source>
</reference>
<dbReference type="Proteomes" id="UP000438429">
    <property type="component" value="Unassembled WGS sequence"/>
</dbReference>
<gene>
    <name evidence="2" type="ORF">F2P81_014769</name>
    <name evidence="1" type="ORF">SMAX5B_006631</name>
</gene>
<dbReference type="AlphaFoldDB" id="A0A2U9CPY6"/>
<reference evidence="1 3" key="1">
    <citation type="submission" date="2017-12" db="EMBL/GenBank/DDBJ databases">
        <title>Integrating genomic resources of turbot (Scophthalmus maximus) in depth evaluation of genetic and physical mapping variation across individuals.</title>
        <authorList>
            <person name="Martinez P."/>
        </authorList>
    </citation>
    <scope>NUCLEOTIDE SEQUENCE [LARGE SCALE GENOMIC DNA]</scope>
</reference>
<accession>A0A2U9CPY6</accession>
<keyword evidence="3" id="KW-1185">Reference proteome</keyword>
<evidence type="ECO:0000313" key="2">
    <source>
        <dbReference type="EMBL" id="KAF0032479.1"/>
    </source>
</evidence>
<organism evidence="1 3">
    <name type="scientific">Scophthalmus maximus</name>
    <name type="common">Turbot</name>
    <name type="synonym">Psetta maxima</name>
    <dbReference type="NCBI Taxonomy" id="52904"/>
    <lineage>
        <taxon>Eukaryota</taxon>
        <taxon>Metazoa</taxon>
        <taxon>Chordata</taxon>
        <taxon>Craniata</taxon>
        <taxon>Vertebrata</taxon>
        <taxon>Euteleostomi</taxon>
        <taxon>Actinopterygii</taxon>
        <taxon>Neopterygii</taxon>
        <taxon>Teleostei</taxon>
        <taxon>Neoteleostei</taxon>
        <taxon>Acanthomorphata</taxon>
        <taxon>Carangaria</taxon>
        <taxon>Pleuronectiformes</taxon>
        <taxon>Pleuronectoidei</taxon>
        <taxon>Scophthalmidae</taxon>
        <taxon>Scophthalmus</taxon>
    </lineage>
</organism>